<proteinExistence type="predicted"/>
<organism evidence="1 2">
    <name type="scientific">Clostridium botulinum</name>
    <dbReference type="NCBI Taxonomy" id="1491"/>
    <lineage>
        <taxon>Bacteria</taxon>
        <taxon>Bacillati</taxon>
        <taxon>Bacillota</taxon>
        <taxon>Clostridia</taxon>
        <taxon>Eubacteriales</taxon>
        <taxon>Clostridiaceae</taxon>
        <taxon>Clostridium</taxon>
    </lineage>
</organism>
<dbReference type="AlphaFoldDB" id="A0A6B4JQU4"/>
<protein>
    <submittedName>
        <fullName evidence="1">DUF2334 domain-containing protein</fullName>
    </submittedName>
</protein>
<comment type="caution">
    <text evidence="1">The sequence shown here is derived from an EMBL/GenBank/DDBJ whole genome shotgun (WGS) entry which is preliminary data.</text>
</comment>
<gene>
    <name evidence="1" type="ORF">FDG31_11520</name>
</gene>
<dbReference type="EMBL" id="SXFB01000008">
    <property type="protein sequence ID" value="NFV26789.1"/>
    <property type="molecule type" value="Genomic_DNA"/>
</dbReference>
<evidence type="ECO:0000313" key="2">
    <source>
        <dbReference type="Proteomes" id="UP000486903"/>
    </source>
</evidence>
<dbReference type="Pfam" id="PF10096">
    <property type="entry name" value="DUF2334"/>
    <property type="match status" value="1"/>
</dbReference>
<accession>A0A6B4JQU4</accession>
<evidence type="ECO:0000313" key="1">
    <source>
        <dbReference type="EMBL" id="NFV26789.1"/>
    </source>
</evidence>
<dbReference type="InterPro" id="IPR018763">
    <property type="entry name" value="DUF2334"/>
</dbReference>
<dbReference type="RefSeq" id="WP_003369338.1">
    <property type="nucleotide sequence ID" value="NZ_JACBBA010000002.1"/>
</dbReference>
<dbReference type="Proteomes" id="UP000486903">
    <property type="component" value="Unassembled WGS sequence"/>
</dbReference>
<reference evidence="1 2" key="1">
    <citation type="submission" date="2019-04" db="EMBL/GenBank/DDBJ databases">
        <title>Genome sequencing of Clostridium botulinum Groups I-IV and Clostridium butyricum.</title>
        <authorList>
            <person name="Brunt J."/>
            <person name="Van Vliet A.H.M."/>
            <person name="Stringer S.C."/>
            <person name="Carter A.T."/>
            <person name="Peck M.W."/>
        </authorList>
    </citation>
    <scope>NUCLEOTIDE SEQUENCE [LARGE SCALE GENOMIC DNA]</scope>
    <source>
        <strain evidence="1 2">BL81</strain>
    </source>
</reference>
<sequence>MTFKNKLFEVKKLIMLVLIFILMNSLCFTKNVYGVEAREKVLVLYDVYKEYGEKRNILNDLNRICLEFADDIEIMRFSAYDGADLSQYKAIFILNLSKDTLSESLKQNLIKYNNKIFWVGKESYNDFLNTDKVIYIEELYFDNYNYKKIYDVLYKNFNKEYEKNTYLYFDKVTPFNDLNALIEEIDYLKKIGIRFFIEVPPVFKNENLSAMNRFAEVLRYAQANGGEIVLTLPQLVSLDVQGKNIEEKFDLGFKNYINYWIYPTAISISDYWLYRDDLKELLKNTDTIFIDSNVDIGILEFDKYNLSSYKNVIEKVNLDSGDNLHNNVAVNISSKLSINEFKNKIKELLEKDIFFKDTHDISSSITTDNLNVKSNKKGIFLNDKNVVQVQFIDSEKYKNMVDGYENQRHDDVNISLDKTNKILVIISTLVVILFIIIALISFNIDKRKFLK</sequence>
<name>A0A6B4JQU4_CLOBO</name>